<comment type="caution">
    <text evidence="2">The sequence shown here is derived from an EMBL/GenBank/DDBJ whole genome shotgun (WGS) entry which is preliminary data.</text>
</comment>
<feature type="domain" description="NYN" evidence="1">
    <location>
        <begin position="455"/>
        <end position="551"/>
    </location>
</feature>
<proteinExistence type="predicted"/>
<organism evidence="2 3">
    <name type="scientific">Brassica napus</name>
    <name type="common">Rape</name>
    <dbReference type="NCBI Taxonomy" id="3708"/>
    <lineage>
        <taxon>Eukaryota</taxon>
        <taxon>Viridiplantae</taxon>
        <taxon>Streptophyta</taxon>
        <taxon>Embryophyta</taxon>
        <taxon>Tracheophyta</taxon>
        <taxon>Spermatophyta</taxon>
        <taxon>Magnoliopsida</taxon>
        <taxon>eudicotyledons</taxon>
        <taxon>Gunneridae</taxon>
        <taxon>Pentapetalae</taxon>
        <taxon>rosids</taxon>
        <taxon>malvids</taxon>
        <taxon>Brassicales</taxon>
        <taxon>Brassicaceae</taxon>
        <taxon>Brassiceae</taxon>
        <taxon>Brassica</taxon>
    </lineage>
</organism>
<evidence type="ECO:0000313" key="2">
    <source>
        <dbReference type="EMBL" id="KAH0884808.1"/>
    </source>
</evidence>
<evidence type="ECO:0000313" key="3">
    <source>
        <dbReference type="Proteomes" id="UP000824890"/>
    </source>
</evidence>
<name>A0ABQ7ZX72_BRANA</name>
<gene>
    <name evidence="2" type="ORF">HID58_060904</name>
</gene>
<dbReference type="InterPro" id="IPR021139">
    <property type="entry name" value="NYN"/>
</dbReference>
<dbReference type="PANTHER" id="PTHR14379:SF39">
    <property type="entry name" value="NYN DOMAIN-CONTAINING PROTEIN"/>
    <property type="match status" value="1"/>
</dbReference>
<accession>A0ABQ7ZX72</accession>
<protein>
    <recommendedName>
        <fullName evidence="1">NYN domain-containing protein</fullName>
    </recommendedName>
</protein>
<dbReference type="Proteomes" id="UP000824890">
    <property type="component" value="Unassembled WGS sequence"/>
</dbReference>
<evidence type="ECO:0000259" key="1">
    <source>
        <dbReference type="Pfam" id="PF01936"/>
    </source>
</evidence>
<dbReference type="Pfam" id="PF01936">
    <property type="entry name" value="NYN"/>
    <property type="match status" value="1"/>
</dbReference>
<keyword evidence="3" id="KW-1185">Reference proteome</keyword>
<reference evidence="2 3" key="1">
    <citation type="submission" date="2021-05" db="EMBL/GenBank/DDBJ databases">
        <title>Genome Assembly of Synthetic Allotetraploid Brassica napus Reveals Homoeologous Exchanges between Subgenomes.</title>
        <authorList>
            <person name="Davis J.T."/>
        </authorList>
    </citation>
    <scope>NUCLEOTIDE SEQUENCE [LARGE SCALE GENOMIC DNA]</scope>
    <source>
        <strain evidence="3">cv. Da-Ae</strain>
        <tissue evidence="2">Seedling</tissue>
    </source>
</reference>
<dbReference type="CDD" id="cd10910">
    <property type="entry name" value="PIN_limkain_b1_N_like"/>
    <property type="match status" value="3"/>
</dbReference>
<sequence>MDDSPIPDGLDPTSVLEFIKGAFENMGYLGRLIKIRAYCEDRSKLISYCDAAGILSQNRVSKVGYAEVDHMLVDILTWGLYNRAPSNLMVISEKISEGTELFGVLEDLKLLNYNTLVSSLGEDAPADLVCLSTRLFGGGKPVVHQSISSHGWQNTGVFWNLDDCETPDDTDIYQNVKSALANQGCHGQVSIWAYCEEDKEPIPGITLVSAGDETARFKKMLRDILFWALQNPVHHRRTTVPSLTVISNISRNIEFAHVLQLLASRDYNVLLTVPDKKEYICSVWLYPCLIQSQIKFPSCTRLDKSLHDIKTGIFWNITGCTFPNDIHLDELNQNIKLSIENQGHHGEVTIKAYWEGRMSGDPDMKLNTMFLDILLYMGIGQSCTIKFAGNLRNHLTRNGALKSSSRFGIKRLQYFCCTQAGSPVIPPACLEWRLDTLLAGGNPINRTNYSRDANTAVFWDIEDCPIPGGMDPLTFLQNIKLALVNHGCHVNVSIMAYCDKNRSLEDFSLSDTSPITLVPTGDKYARIKKMFRDIFLWAMANPQTSSVMVVITKSMPWHISDVPCDAFESRNYNLVLADPYAVGYVNSVWLSTSLFGGGNPIDLKERKDHRSPIML</sequence>
<dbReference type="PANTHER" id="PTHR14379">
    <property type="entry name" value="LIMKAIN B LKAP"/>
    <property type="match status" value="1"/>
</dbReference>
<dbReference type="EMBL" id="JAGKQM010000014">
    <property type="protein sequence ID" value="KAH0884808.1"/>
    <property type="molecule type" value="Genomic_DNA"/>
</dbReference>
<dbReference type="InterPro" id="IPR024768">
    <property type="entry name" value="Marf1"/>
</dbReference>